<protein>
    <submittedName>
        <fullName evidence="1">Uncharacterized protein</fullName>
    </submittedName>
</protein>
<dbReference type="Proteomes" id="UP000308600">
    <property type="component" value="Unassembled WGS sequence"/>
</dbReference>
<dbReference type="EMBL" id="ML208613">
    <property type="protein sequence ID" value="TFK62005.1"/>
    <property type="molecule type" value="Genomic_DNA"/>
</dbReference>
<proteinExistence type="predicted"/>
<evidence type="ECO:0000313" key="1">
    <source>
        <dbReference type="EMBL" id="TFK62005.1"/>
    </source>
</evidence>
<reference evidence="1 2" key="1">
    <citation type="journal article" date="2019" name="Nat. Ecol. Evol.">
        <title>Megaphylogeny resolves global patterns of mushroom evolution.</title>
        <authorList>
            <person name="Varga T."/>
            <person name="Krizsan K."/>
            <person name="Foldi C."/>
            <person name="Dima B."/>
            <person name="Sanchez-Garcia M."/>
            <person name="Sanchez-Ramirez S."/>
            <person name="Szollosi G.J."/>
            <person name="Szarkandi J.G."/>
            <person name="Papp V."/>
            <person name="Albert L."/>
            <person name="Andreopoulos W."/>
            <person name="Angelini C."/>
            <person name="Antonin V."/>
            <person name="Barry K.W."/>
            <person name="Bougher N.L."/>
            <person name="Buchanan P."/>
            <person name="Buyck B."/>
            <person name="Bense V."/>
            <person name="Catcheside P."/>
            <person name="Chovatia M."/>
            <person name="Cooper J."/>
            <person name="Damon W."/>
            <person name="Desjardin D."/>
            <person name="Finy P."/>
            <person name="Geml J."/>
            <person name="Haridas S."/>
            <person name="Hughes K."/>
            <person name="Justo A."/>
            <person name="Karasinski D."/>
            <person name="Kautmanova I."/>
            <person name="Kiss B."/>
            <person name="Kocsube S."/>
            <person name="Kotiranta H."/>
            <person name="LaButti K.M."/>
            <person name="Lechner B.E."/>
            <person name="Liimatainen K."/>
            <person name="Lipzen A."/>
            <person name="Lukacs Z."/>
            <person name="Mihaltcheva S."/>
            <person name="Morgado L.N."/>
            <person name="Niskanen T."/>
            <person name="Noordeloos M.E."/>
            <person name="Ohm R.A."/>
            <person name="Ortiz-Santana B."/>
            <person name="Ovrebo C."/>
            <person name="Racz N."/>
            <person name="Riley R."/>
            <person name="Savchenko A."/>
            <person name="Shiryaev A."/>
            <person name="Soop K."/>
            <person name="Spirin V."/>
            <person name="Szebenyi C."/>
            <person name="Tomsovsky M."/>
            <person name="Tulloss R.E."/>
            <person name="Uehling J."/>
            <person name="Grigoriev I.V."/>
            <person name="Vagvolgyi C."/>
            <person name="Papp T."/>
            <person name="Martin F.M."/>
            <person name="Miettinen O."/>
            <person name="Hibbett D.S."/>
            <person name="Nagy L.G."/>
        </authorList>
    </citation>
    <scope>NUCLEOTIDE SEQUENCE [LARGE SCALE GENOMIC DNA]</scope>
    <source>
        <strain evidence="1 2">NL-1719</strain>
    </source>
</reference>
<evidence type="ECO:0000313" key="2">
    <source>
        <dbReference type="Proteomes" id="UP000308600"/>
    </source>
</evidence>
<name>A0ACD3A8G0_9AGAR</name>
<sequence>MNLPPHLRYKAENIYLVGILPGPREPSLEELNHFTKPLVDDLLRLWEPGLIFSALPHFLTGCVVRCALIALIADLMAIRKMAGMTTISSTEHYCSFCRQSKTDIGNFDVATWQRWTSDDFRKAAEAWKNAPSESERKKLYKASGVYYSELLRLPYWEPIQFALLDAMHNLFLGDLKTHCRGQQIQLNHRTTHT</sequence>
<keyword evidence="2" id="KW-1185">Reference proteome</keyword>
<accession>A0ACD3A8G0</accession>
<gene>
    <name evidence="1" type="ORF">BDN72DRAFT_872640</name>
</gene>
<organism evidence="1 2">
    <name type="scientific">Pluteus cervinus</name>
    <dbReference type="NCBI Taxonomy" id="181527"/>
    <lineage>
        <taxon>Eukaryota</taxon>
        <taxon>Fungi</taxon>
        <taxon>Dikarya</taxon>
        <taxon>Basidiomycota</taxon>
        <taxon>Agaricomycotina</taxon>
        <taxon>Agaricomycetes</taxon>
        <taxon>Agaricomycetidae</taxon>
        <taxon>Agaricales</taxon>
        <taxon>Pluteineae</taxon>
        <taxon>Pluteaceae</taxon>
        <taxon>Pluteus</taxon>
    </lineage>
</organism>